<keyword evidence="3" id="KW-1185">Reference proteome</keyword>
<evidence type="ECO:0000313" key="2">
    <source>
        <dbReference type="EMBL" id="AAZ58087.1"/>
    </source>
</evidence>
<name>Q46K91_PROMT</name>
<dbReference type="EMBL" id="CP000095">
    <property type="protein sequence ID" value="AAZ58087.1"/>
    <property type="molecule type" value="Genomic_DNA"/>
</dbReference>
<accession>Q46K91</accession>
<protein>
    <submittedName>
        <fullName evidence="2">Uncharacterized protein</fullName>
    </submittedName>
</protein>
<sequence length="65" mass="7789">MRTKMSARRACLTAVIMSIPPTLLFVINSGRFSTFGVLFASILINWPLIRWLDDRQWYREWKREE</sequence>
<dbReference type="HOGENOM" id="CLU_2846339_0_0_3"/>
<organism evidence="2 3">
    <name type="scientific">Prochlorococcus marinus (strain NATL2A)</name>
    <dbReference type="NCBI Taxonomy" id="59920"/>
    <lineage>
        <taxon>Bacteria</taxon>
        <taxon>Bacillati</taxon>
        <taxon>Cyanobacteriota</taxon>
        <taxon>Cyanophyceae</taxon>
        <taxon>Synechococcales</taxon>
        <taxon>Prochlorococcaceae</taxon>
        <taxon>Prochlorococcus</taxon>
    </lineage>
</organism>
<dbReference type="STRING" id="59920.PMN2A_0596"/>
<evidence type="ECO:0000256" key="1">
    <source>
        <dbReference type="SAM" id="Phobius"/>
    </source>
</evidence>
<proteinExistence type="predicted"/>
<feature type="transmembrane region" description="Helical" evidence="1">
    <location>
        <begin position="34"/>
        <end position="52"/>
    </location>
</feature>
<gene>
    <name evidence="2" type="ordered locus">PMN2A_0596</name>
</gene>
<dbReference type="AlphaFoldDB" id="Q46K91"/>
<keyword evidence="1" id="KW-0472">Membrane</keyword>
<keyword evidence="1" id="KW-0812">Transmembrane</keyword>
<evidence type="ECO:0000313" key="3">
    <source>
        <dbReference type="Proteomes" id="UP000002535"/>
    </source>
</evidence>
<dbReference type="PhylomeDB" id="Q46K91"/>
<keyword evidence="1" id="KW-1133">Transmembrane helix</keyword>
<dbReference type="KEGG" id="pmn:PMN2A_0596"/>
<dbReference type="Proteomes" id="UP000002535">
    <property type="component" value="Chromosome"/>
</dbReference>
<reference evidence="2 3" key="1">
    <citation type="journal article" date="2007" name="PLoS Genet.">
        <title>Patterns and implications of gene gain and loss in the evolution of Prochlorococcus.</title>
        <authorList>
            <person name="Kettler G.C."/>
            <person name="Martiny A.C."/>
            <person name="Huang K."/>
            <person name="Zucker J."/>
            <person name="Coleman M.L."/>
            <person name="Rodrigue S."/>
            <person name="Chen F."/>
            <person name="Lapidus A."/>
            <person name="Ferriera S."/>
            <person name="Johnson J."/>
            <person name="Steglich C."/>
            <person name="Church G.M."/>
            <person name="Richardson P."/>
            <person name="Chisholm S.W."/>
        </authorList>
    </citation>
    <scope>NUCLEOTIDE SEQUENCE [LARGE SCALE GENOMIC DNA]</scope>
    <source>
        <strain evidence="2 3">NATL2A</strain>
    </source>
</reference>